<gene>
    <name evidence="8" type="ORF">Cgig2_034152</name>
</gene>
<dbReference type="EMBL" id="JAKOGI010000751">
    <property type="protein sequence ID" value="KAJ8430825.1"/>
    <property type="molecule type" value="Genomic_DNA"/>
</dbReference>
<reference evidence="8" key="1">
    <citation type="submission" date="2022-04" db="EMBL/GenBank/DDBJ databases">
        <title>Carnegiea gigantea Genome sequencing and assembly v2.</title>
        <authorList>
            <person name="Copetti D."/>
            <person name="Sanderson M.J."/>
            <person name="Burquez A."/>
            <person name="Wojciechowski M.F."/>
        </authorList>
    </citation>
    <scope>NUCLEOTIDE SEQUENCE</scope>
    <source>
        <strain evidence="8">SGP5-SGP5p</strain>
        <tissue evidence="8">Aerial part</tissue>
    </source>
</reference>
<evidence type="ECO:0000256" key="6">
    <source>
        <dbReference type="ARBA" id="ARBA00022963"/>
    </source>
</evidence>
<keyword evidence="6" id="KW-0442">Lipid degradation</keyword>
<organism evidence="8 9">
    <name type="scientific">Carnegiea gigantea</name>
    <dbReference type="NCBI Taxonomy" id="171969"/>
    <lineage>
        <taxon>Eukaryota</taxon>
        <taxon>Viridiplantae</taxon>
        <taxon>Streptophyta</taxon>
        <taxon>Embryophyta</taxon>
        <taxon>Tracheophyta</taxon>
        <taxon>Spermatophyta</taxon>
        <taxon>Magnoliopsida</taxon>
        <taxon>eudicotyledons</taxon>
        <taxon>Gunneridae</taxon>
        <taxon>Pentapetalae</taxon>
        <taxon>Caryophyllales</taxon>
        <taxon>Cactineae</taxon>
        <taxon>Cactaceae</taxon>
        <taxon>Cactoideae</taxon>
        <taxon>Echinocereeae</taxon>
        <taxon>Carnegiea</taxon>
    </lineage>
</organism>
<sequence>MTTSLGNPDSGPNTYFHHSTRHFACNISSIFTIVLQRLYKLGARKMVLVGSGPLGCIPNYLSQSSNNGCVEDINNLIMLFNSRLIDLTNTLKHTLPGSLFVYQNIYNRFSDMINRPSNYGFTEAAKACCGNGRDGGELTCLPLQQPCASRNQYIFWDSYHPTQAANAIIAYSSYSQYATDCIPISIYQLAQM</sequence>
<evidence type="ECO:0000313" key="9">
    <source>
        <dbReference type="Proteomes" id="UP001153076"/>
    </source>
</evidence>
<dbReference type="Proteomes" id="UP001153076">
    <property type="component" value="Unassembled WGS sequence"/>
</dbReference>
<dbReference type="InterPro" id="IPR036514">
    <property type="entry name" value="SGNH_hydro_sf"/>
</dbReference>
<dbReference type="GO" id="GO:0005576">
    <property type="term" value="C:extracellular region"/>
    <property type="evidence" value="ECO:0007669"/>
    <property type="project" value="UniProtKB-SubCell"/>
</dbReference>
<dbReference type="Gene3D" id="3.40.50.1110">
    <property type="entry name" value="SGNH hydrolase"/>
    <property type="match status" value="1"/>
</dbReference>
<keyword evidence="5" id="KW-0378">Hydrolase</keyword>
<evidence type="ECO:0008006" key="10">
    <source>
        <dbReference type="Google" id="ProtNLM"/>
    </source>
</evidence>
<keyword evidence="7" id="KW-0443">Lipid metabolism</keyword>
<comment type="caution">
    <text evidence="8">The sequence shown here is derived from an EMBL/GenBank/DDBJ whole genome shotgun (WGS) entry which is preliminary data.</text>
</comment>
<comment type="similarity">
    <text evidence="2">Belongs to the 'GDSL' lipolytic enzyme family.</text>
</comment>
<evidence type="ECO:0000256" key="7">
    <source>
        <dbReference type="ARBA" id="ARBA00023098"/>
    </source>
</evidence>
<dbReference type="InterPro" id="IPR051238">
    <property type="entry name" value="GDSL_esterase/lipase"/>
</dbReference>
<comment type="subcellular location">
    <subcellularLocation>
        <location evidence="1">Secreted</location>
    </subcellularLocation>
</comment>
<dbReference type="GO" id="GO:0016042">
    <property type="term" value="P:lipid catabolic process"/>
    <property type="evidence" value="ECO:0007669"/>
    <property type="project" value="UniProtKB-KW"/>
</dbReference>
<evidence type="ECO:0000256" key="2">
    <source>
        <dbReference type="ARBA" id="ARBA00008668"/>
    </source>
</evidence>
<dbReference type="PANTHER" id="PTHR45650">
    <property type="entry name" value="GDSL-LIKE LIPASE/ACYLHYDROLASE-RELATED"/>
    <property type="match status" value="1"/>
</dbReference>
<evidence type="ECO:0000256" key="4">
    <source>
        <dbReference type="ARBA" id="ARBA00022729"/>
    </source>
</evidence>
<name>A0A9Q1JTU8_9CARY</name>
<keyword evidence="4" id="KW-0732">Signal</keyword>
<proteinExistence type="inferred from homology"/>
<dbReference type="PANTHER" id="PTHR45650:SF79">
    <property type="entry name" value="GDSL ESTERASE_LIPASE 7"/>
    <property type="match status" value="1"/>
</dbReference>
<dbReference type="AlphaFoldDB" id="A0A9Q1JTU8"/>
<dbReference type="GO" id="GO:0016788">
    <property type="term" value="F:hydrolase activity, acting on ester bonds"/>
    <property type="evidence" value="ECO:0007669"/>
    <property type="project" value="InterPro"/>
</dbReference>
<evidence type="ECO:0000313" key="8">
    <source>
        <dbReference type="EMBL" id="KAJ8430825.1"/>
    </source>
</evidence>
<keyword evidence="3" id="KW-0964">Secreted</keyword>
<dbReference type="Pfam" id="PF00657">
    <property type="entry name" value="Lipase_GDSL"/>
    <property type="match status" value="1"/>
</dbReference>
<protein>
    <recommendedName>
        <fullName evidence="10">GDSL esterase/lipase</fullName>
    </recommendedName>
</protein>
<dbReference type="InterPro" id="IPR001087">
    <property type="entry name" value="GDSL"/>
</dbReference>
<dbReference type="OrthoDB" id="1738598at2759"/>
<keyword evidence="9" id="KW-1185">Reference proteome</keyword>
<evidence type="ECO:0000256" key="1">
    <source>
        <dbReference type="ARBA" id="ARBA00004613"/>
    </source>
</evidence>
<evidence type="ECO:0000256" key="3">
    <source>
        <dbReference type="ARBA" id="ARBA00022525"/>
    </source>
</evidence>
<evidence type="ECO:0000256" key="5">
    <source>
        <dbReference type="ARBA" id="ARBA00022801"/>
    </source>
</evidence>
<accession>A0A9Q1JTU8</accession>